<sequence>MNILIKPSSIFATFTILIGLSSVLGWLCDLPNLYTFFSHGASMKFNTALVTILLGFSMACAIYKRSLLSGFVATAILMFCLLTCIQYIYGLNFHIDELLVIDHFTNSHVEPPGRMSLYTTVCFLTVTMGLLLALLKIYYVSQIFNLIGLLASYISFVGILFNISGLFSFGSYSAIALPTTMGLISASLALMLYTADNGWLTEMASKHSAAVTARYSLLYFFLSLPLFVGLFLFLLSKAQLPAELAIVLLIVGFAALTLPFAFILLKKLNRSDDKSWELMEELKDRSQELHDNVNKLARKNTDLDSLIHIISHDLKTPITSLQASLAILERKLDSQMQDQERQLFTISKRSVNRLTETIKNLGEIIKTKRLDNHNIEKIDLCAMVNGIKSELEGTVAETNGEINVNIDFCEVYYDRIHLHSIIQNLITNALKYRHPQRRPIVNITSWEVESGVNVRVEDNGLGIPEKQKQNLFNKYTRFHEHIEGTGVGLYLVRQLLGSHGGSIAVESEEGKGTAFTIFLPVKRFDGKV</sequence>
<dbReference type="PRINTS" id="PR00344">
    <property type="entry name" value="BCTRLSENSOR"/>
</dbReference>
<dbReference type="PATRIC" id="fig|1229276.3.peg.3762"/>
<dbReference type="SUPFAM" id="SSF55874">
    <property type="entry name" value="ATPase domain of HSP90 chaperone/DNA topoisomerase II/histidine kinase"/>
    <property type="match status" value="1"/>
</dbReference>
<dbReference type="SUPFAM" id="SSF47384">
    <property type="entry name" value="Homodimeric domain of signal transducing histidine kinase"/>
    <property type="match status" value="1"/>
</dbReference>
<dbReference type="GO" id="GO:0005524">
    <property type="term" value="F:ATP binding"/>
    <property type="evidence" value="ECO:0007669"/>
    <property type="project" value="UniProtKB-KW"/>
</dbReference>
<evidence type="ECO:0000256" key="5">
    <source>
        <dbReference type="ARBA" id="ARBA00022741"/>
    </source>
</evidence>
<evidence type="ECO:0000256" key="10">
    <source>
        <dbReference type="SAM" id="Phobius"/>
    </source>
</evidence>
<dbReference type="AlphaFoldDB" id="A0A0B8T565"/>
<evidence type="ECO:0000256" key="7">
    <source>
        <dbReference type="ARBA" id="ARBA00022840"/>
    </source>
</evidence>
<keyword evidence="10" id="KW-0472">Membrane</keyword>
<keyword evidence="7" id="KW-0067">ATP-binding</keyword>
<dbReference type="EMBL" id="JJMU01000066">
    <property type="protein sequence ID" value="KGE12599.1"/>
    <property type="molecule type" value="Genomic_DNA"/>
</dbReference>
<evidence type="ECO:0000259" key="11">
    <source>
        <dbReference type="PROSITE" id="PS50109"/>
    </source>
</evidence>
<feature type="transmembrane region" description="Helical" evidence="10">
    <location>
        <begin position="175"/>
        <end position="195"/>
    </location>
</feature>
<feature type="transmembrane region" description="Helical" evidence="10">
    <location>
        <begin position="146"/>
        <end position="169"/>
    </location>
</feature>
<dbReference type="GO" id="GO:0007234">
    <property type="term" value="P:osmosensory signaling via phosphorelay pathway"/>
    <property type="evidence" value="ECO:0007669"/>
    <property type="project" value="TreeGrafter"/>
</dbReference>
<dbReference type="PROSITE" id="PS50109">
    <property type="entry name" value="HIS_KIN"/>
    <property type="match status" value="1"/>
</dbReference>
<dbReference type="InterPro" id="IPR004358">
    <property type="entry name" value="Sig_transdc_His_kin-like_C"/>
</dbReference>
<dbReference type="InterPro" id="IPR036890">
    <property type="entry name" value="HATPase_C_sf"/>
</dbReference>
<dbReference type="GO" id="GO:0030295">
    <property type="term" value="F:protein kinase activator activity"/>
    <property type="evidence" value="ECO:0007669"/>
    <property type="project" value="TreeGrafter"/>
</dbReference>
<gene>
    <name evidence="12" type="ORF">DI53_3639</name>
</gene>
<dbReference type="CDD" id="cd00082">
    <property type="entry name" value="HisKA"/>
    <property type="match status" value="1"/>
</dbReference>
<feature type="transmembrane region" description="Helical" evidence="10">
    <location>
        <begin position="216"/>
        <end position="238"/>
    </location>
</feature>
<dbReference type="Gene3D" id="3.30.565.10">
    <property type="entry name" value="Histidine kinase-like ATPase, C-terminal domain"/>
    <property type="match status" value="1"/>
</dbReference>
<feature type="transmembrane region" description="Helical" evidence="10">
    <location>
        <begin position="244"/>
        <end position="265"/>
    </location>
</feature>
<dbReference type="InterPro" id="IPR003661">
    <property type="entry name" value="HisK_dim/P_dom"/>
</dbReference>
<evidence type="ECO:0000256" key="9">
    <source>
        <dbReference type="SAM" id="Coils"/>
    </source>
</evidence>
<evidence type="ECO:0000256" key="1">
    <source>
        <dbReference type="ARBA" id="ARBA00000085"/>
    </source>
</evidence>
<keyword evidence="6 12" id="KW-0418">Kinase</keyword>
<reference evidence="13" key="1">
    <citation type="submission" date="2014-04" db="EMBL/GenBank/DDBJ databases">
        <title>Whole-Genome optical mapping and complete genome sequence of Sphingobacterium deserti sp. nov., a new spaces isolated from desert in the west of China.</title>
        <authorList>
            <person name="Teng C."/>
            <person name="Zhou Z."/>
            <person name="Li X."/>
            <person name="Chen M."/>
            <person name="Lin M."/>
            <person name="Wang L."/>
            <person name="Su S."/>
            <person name="Zhang C."/>
            <person name="Zhang W."/>
        </authorList>
    </citation>
    <scope>NUCLEOTIDE SEQUENCE [LARGE SCALE GENOMIC DNA]</scope>
    <source>
        <strain evidence="13">ACCC05744</strain>
    </source>
</reference>
<dbReference type="RefSeq" id="WP_081939499.1">
    <property type="nucleotide sequence ID" value="NZ_JJMU01000066.1"/>
</dbReference>
<evidence type="ECO:0000256" key="2">
    <source>
        <dbReference type="ARBA" id="ARBA00012438"/>
    </source>
</evidence>
<accession>A0A0B8T565</accession>
<dbReference type="PANTHER" id="PTHR42878">
    <property type="entry name" value="TWO-COMPONENT HISTIDINE KINASE"/>
    <property type="match status" value="1"/>
</dbReference>
<dbReference type="GO" id="GO:0000155">
    <property type="term" value="F:phosphorelay sensor kinase activity"/>
    <property type="evidence" value="ECO:0007669"/>
    <property type="project" value="InterPro"/>
</dbReference>
<dbReference type="EC" id="2.7.13.3" evidence="2"/>
<evidence type="ECO:0000256" key="3">
    <source>
        <dbReference type="ARBA" id="ARBA00022553"/>
    </source>
</evidence>
<dbReference type="InterPro" id="IPR003594">
    <property type="entry name" value="HATPase_dom"/>
</dbReference>
<comment type="caution">
    <text evidence="12">The sequence shown here is derived from an EMBL/GenBank/DDBJ whole genome shotgun (WGS) entry which is preliminary data.</text>
</comment>
<keyword evidence="3" id="KW-0597">Phosphoprotein</keyword>
<dbReference type="Pfam" id="PF02518">
    <property type="entry name" value="HATPase_c"/>
    <property type="match status" value="1"/>
</dbReference>
<dbReference type="PANTHER" id="PTHR42878:SF7">
    <property type="entry name" value="SENSOR HISTIDINE KINASE GLRK"/>
    <property type="match status" value="1"/>
</dbReference>
<feature type="domain" description="Histidine kinase" evidence="11">
    <location>
        <begin position="309"/>
        <end position="523"/>
    </location>
</feature>
<dbReference type="OrthoDB" id="9806995at2"/>
<dbReference type="Gene3D" id="1.10.287.130">
    <property type="match status" value="1"/>
</dbReference>
<comment type="catalytic activity">
    <reaction evidence="1">
        <text>ATP + protein L-histidine = ADP + protein N-phospho-L-histidine.</text>
        <dbReference type="EC" id="2.7.13.3"/>
    </reaction>
</comment>
<dbReference type="STRING" id="1229276.DI53_3639"/>
<proteinExistence type="predicted"/>
<name>A0A0B8T565_9SPHI</name>
<feature type="coiled-coil region" evidence="9">
    <location>
        <begin position="279"/>
        <end position="338"/>
    </location>
</feature>
<keyword evidence="8" id="KW-0902">Two-component regulatory system</keyword>
<protein>
    <recommendedName>
        <fullName evidence="2">histidine kinase</fullName>
        <ecNumber evidence="2">2.7.13.3</ecNumber>
    </recommendedName>
</protein>
<dbReference type="InterPro" id="IPR005467">
    <property type="entry name" value="His_kinase_dom"/>
</dbReference>
<dbReference type="Pfam" id="PF00512">
    <property type="entry name" value="HisKA"/>
    <property type="match status" value="1"/>
</dbReference>
<dbReference type="SMART" id="SM00387">
    <property type="entry name" value="HATPase_c"/>
    <property type="match status" value="1"/>
</dbReference>
<dbReference type="InterPro" id="IPR050351">
    <property type="entry name" value="BphY/WalK/GraS-like"/>
</dbReference>
<dbReference type="eggNOG" id="COG4251">
    <property type="taxonomic scope" value="Bacteria"/>
</dbReference>
<evidence type="ECO:0000256" key="8">
    <source>
        <dbReference type="ARBA" id="ARBA00023012"/>
    </source>
</evidence>
<organism evidence="12 13">
    <name type="scientific">Sphingobacterium deserti</name>
    <dbReference type="NCBI Taxonomy" id="1229276"/>
    <lineage>
        <taxon>Bacteria</taxon>
        <taxon>Pseudomonadati</taxon>
        <taxon>Bacteroidota</taxon>
        <taxon>Sphingobacteriia</taxon>
        <taxon>Sphingobacteriales</taxon>
        <taxon>Sphingobacteriaceae</taxon>
        <taxon>Sphingobacterium</taxon>
    </lineage>
</organism>
<keyword evidence="10" id="KW-1133">Transmembrane helix</keyword>
<dbReference type="Proteomes" id="UP000031802">
    <property type="component" value="Unassembled WGS sequence"/>
</dbReference>
<evidence type="ECO:0000313" key="13">
    <source>
        <dbReference type="Proteomes" id="UP000031802"/>
    </source>
</evidence>
<keyword evidence="13" id="KW-1185">Reference proteome</keyword>
<evidence type="ECO:0000256" key="6">
    <source>
        <dbReference type="ARBA" id="ARBA00022777"/>
    </source>
</evidence>
<evidence type="ECO:0000256" key="4">
    <source>
        <dbReference type="ARBA" id="ARBA00022679"/>
    </source>
</evidence>
<dbReference type="GO" id="GO:0000156">
    <property type="term" value="F:phosphorelay response regulator activity"/>
    <property type="evidence" value="ECO:0007669"/>
    <property type="project" value="TreeGrafter"/>
</dbReference>
<keyword evidence="4" id="KW-0808">Transferase</keyword>
<evidence type="ECO:0000313" key="12">
    <source>
        <dbReference type="EMBL" id="KGE12599.1"/>
    </source>
</evidence>
<dbReference type="InterPro" id="IPR036097">
    <property type="entry name" value="HisK_dim/P_sf"/>
</dbReference>
<dbReference type="SMART" id="SM00388">
    <property type="entry name" value="HisKA"/>
    <property type="match status" value="1"/>
</dbReference>
<keyword evidence="9" id="KW-0175">Coiled coil</keyword>
<keyword evidence="5" id="KW-0547">Nucleotide-binding</keyword>
<feature type="transmembrane region" description="Helical" evidence="10">
    <location>
        <begin position="117"/>
        <end position="139"/>
    </location>
</feature>
<keyword evidence="10" id="KW-0812">Transmembrane</keyword>
<feature type="transmembrane region" description="Helical" evidence="10">
    <location>
        <begin position="41"/>
        <end position="63"/>
    </location>
</feature>
<feature type="transmembrane region" description="Helical" evidence="10">
    <location>
        <begin position="70"/>
        <end position="89"/>
    </location>
</feature>
<reference evidence="12 13" key="2">
    <citation type="journal article" date="2015" name="PLoS ONE">
        <title>Whole-Genome Optical Mapping and Finished Genome Sequence of Sphingobacterium deserti sp. nov., a New Species Isolated from the Western Desert of China.</title>
        <authorList>
            <person name="Teng C."/>
            <person name="Zhou Z."/>
            <person name="Molnar I."/>
            <person name="Li X."/>
            <person name="Tang R."/>
            <person name="Chen M."/>
            <person name="Wang L."/>
            <person name="Su S."/>
            <person name="Zhang W."/>
            <person name="Lin M."/>
        </authorList>
    </citation>
    <scope>NUCLEOTIDE SEQUENCE [LARGE SCALE GENOMIC DNA]</scope>
    <source>
        <strain evidence="13">ACCC05744</strain>
    </source>
</reference>